<dbReference type="SUPFAM" id="SSF56935">
    <property type="entry name" value="Porins"/>
    <property type="match status" value="1"/>
</dbReference>
<protein>
    <submittedName>
        <fullName evidence="1">Uncharacterized protein</fullName>
    </submittedName>
</protein>
<sequence>MMKRMFSIICIFSVCVHICAQTYNEMPTDIITDTSASVYEPMENILQTAPSDISPDDSLHLPSLNRYGQMRLCSYPTDMFGLYDWELHKGLNVNLGLSVFATFGKHAPKGAGFGQNISAMYATPLTSKLSLAIGGYFSNIYWTSNSYRDAGLNAILGYRFNEHWEAYLYGQKSMTDNRIPMPLRDMNNMGDRIGAAVRYNVNPSFSIQMSVSRSENNKPYFADFMRDVFFR</sequence>
<evidence type="ECO:0000313" key="1">
    <source>
        <dbReference type="EMBL" id="NPE13776.1"/>
    </source>
</evidence>
<dbReference type="Pfam" id="PF13557">
    <property type="entry name" value="Phenol_MetA_deg"/>
    <property type="match status" value="1"/>
</dbReference>
<dbReference type="GeneID" id="82157204"/>
<comment type="caution">
    <text evidence="1">The sequence shown here is derived from an EMBL/GenBank/DDBJ whole genome shotgun (WGS) entry which is preliminary data.</text>
</comment>
<name>A0ABX2AUG2_9BACT</name>
<evidence type="ECO:0000313" key="2">
    <source>
        <dbReference type="Proteomes" id="UP001193734"/>
    </source>
</evidence>
<proteinExistence type="predicted"/>
<accession>A0ABX2AUG2</accession>
<reference evidence="1 2" key="1">
    <citation type="submission" date="2020-05" db="EMBL/GenBank/DDBJ databases">
        <title>Distinct polysaccharide utilization as determinants for interspecies competition between intestinal Prevotella spp.</title>
        <authorList>
            <person name="Galvez E.J.C."/>
            <person name="Iljazovic A."/>
            <person name="Strowig T."/>
        </authorList>
    </citation>
    <scope>NUCLEOTIDE SEQUENCE [LARGE SCALE GENOMIC DNA]</scope>
    <source>
        <strain evidence="1 2">PROD</strain>
    </source>
</reference>
<dbReference type="Proteomes" id="UP001193734">
    <property type="component" value="Unassembled WGS sequence"/>
</dbReference>
<dbReference type="RefSeq" id="WP_172175407.1">
    <property type="nucleotide sequence ID" value="NZ_CASGIA010000019.1"/>
</dbReference>
<organism evidence="1 2">
    <name type="scientific">Xylanibacter rodentium</name>
    <dbReference type="NCBI Taxonomy" id="2736289"/>
    <lineage>
        <taxon>Bacteria</taxon>
        <taxon>Pseudomonadati</taxon>
        <taxon>Bacteroidota</taxon>
        <taxon>Bacteroidia</taxon>
        <taxon>Bacteroidales</taxon>
        <taxon>Prevotellaceae</taxon>
        <taxon>Xylanibacter</taxon>
    </lineage>
</organism>
<keyword evidence="2" id="KW-1185">Reference proteome</keyword>
<dbReference type="InterPro" id="IPR025737">
    <property type="entry name" value="FApF"/>
</dbReference>
<gene>
    <name evidence="1" type="ORF">HPS55_05445</name>
</gene>
<dbReference type="EMBL" id="JABKKE010000007">
    <property type="protein sequence ID" value="NPE13776.1"/>
    <property type="molecule type" value="Genomic_DNA"/>
</dbReference>